<comment type="caution">
    <text evidence="2">The sequence shown here is derived from an EMBL/GenBank/DDBJ whole genome shotgun (WGS) entry which is preliminary data.</text>
</comment>
<evidence type="ECO:0000256" key="1">
    <source>
        <dbReference type="SAM" id="MobiDB-lite"/>
    </source>
</evidence>
<dbReference type="EMBL" id="RBKS01000001">
    <property type="protein sequence ID" value="RKR75894.1"/>
    <property type="molecule type" value="Genomic_DNA"/>
</dbReference>
<reference evidence="2 3" key="1">
    <citation type="submission" date="2018-10" db="EMBL/GenBank/DDBJ databases">
        <title>Sequencing the genomes of 1000 actinobacteria strains.</title>
        <authorList>
            <person name="Klenk H.-P."/>
        </authorList>
    </citation>
    <scope>NUCLEOTIDE SEQUENCE [LARGE SCALE GENOMIC DNA]</scope>
    <source>
        <strain evidence="2 3">DSM 17894</strain>
    </source>
</reference>
<protein>
    <recommendedName>
        <fullName evidence="4">TnsA endonuclease-like protein</fullName>
    </recommendedName>
</protein>
<evidence type="ECO:0008006" key="4">
    <source>
        <dbReference type="Google" id="ProtNLM"/>
    </source>
</evidence>
<keyword evidence="3" id="KW-1185">Reference proteome</keyword>
<dbReference type="InterPro" id="IPR048000">
    <property type="entry name" value="TnsA-like"/>
</dbReference>
<dbReference type="Proteomes" id="UP000280008">
    <property type="component" value="Unassembled WGS sequence"/>
</dbReference>
<dbReference type="OrthoDB" id="3403133at2"/>
<accession>A0A495IIS8</accession>
<name>A0A495IIS8_9MICO</name>
<proteinExistence type="predicted"/>
<dbReference type="RefSeq" id="WP_121370714.1">
    <property type="nucleotide sequence ID" value="NZ_RBKS01000001.1"/>
</dbReference>
<gene>
    <name evidence="2" type="ORF">C8E83_3058</name>
</gene>
<sequence length="289" mass="31999">MATRFPDLVESPLPDPKATPASALGGRAPIGIPPRNKKPFTFPLVPIADLRREPWVQFRPSKNVIRTLPLAELLADDLRGAFPAREPKNHKDRLSTSGAYWSATAKDLVFYESLIERETILLSDFDPDVVELIAQPFRLLGIFDGRRRIHTPDYAQITIAGGIRVKNCKPFDKVSEAKNVALHGWVDSLLGQAGISHEVVVEMPSNRARNMSSIAHLRNDRWIRGLPLDAVVDACRGPMRVAELVASCSSVMTTATALACLRALLWRRAIEADLDDLLSMQSVVWPARA</sequence>
<organism evidence="2 3">
    <name type="scientific">Frondihabitans australicus</name>
    <dbReference type="NCBI Taxonomy" id="386892"/>
    <lineage>
        <taxon>Bacteria</taxon>
        <taxon>Bacillati</taxon>
        <taxon>Actinomycetota</taxon>
        <taxon>Actinomycetes</taxon>
        <taxon>Micrococcales</taxon>
        <taxon>Microbacteriaceae</taxon>
        <taxon>Frondihabitans</taxon>
    </lineage>
</organism>
<dbReference type="NCBIfam" id="NF033179">
    <property type="entry name" value="TnsA_like_Actin"/>
    <property type="match status" value="1"/>
</dbReference>
<feature type="region of interest" description="Disordered" evidence="1">
    <location>
        <begin position="1"/>
        <end position="30"/>
    </location>
</feature>
<evidence type="ECO:0000313" key="2">
    <source>
        <dbReference type="EMBL" id="RKR75894.1"/>
    </source>
</evidence>
<evidence type="ECO:0000313" key="3">
    <source>
        <dbReference type="Proteomes" id="UP000280008"/>
    </source>
</evidence>
<dbReference type="AlphaFoldDB" id="A0A495IIS8"/>